<dbReference type="AlphaFoldDB" id="A0A9W4U1I8"/>
<dbReference type="Proteomes" id="UP001152885">
    <property type="component" value="Unassembled WGS sequence"/>
</dbReference>
<dbReference type="OrthoDB" id="4084730at2759"/>
<comment type="caution">
    <text evidence="1">The sequence shown here is derived from an EMBL/GenBank/DDBJ whole genome shotgun (WGS) entry which is preliminary data.</text>
</comment>
<accession>A0A9W4U1I8</accession>
<proteinExistence type="predicted"/>
<keyword evidence="2" id="KW-1185">Reference proteome</keyword>
<organism evidence="1 2">
    <name type="scientific">Candida verbasci</name>
    <dbReference type="NCBI Taxonomy" id="1227364"/>
    <lineage>
        <taxon>Eukaryota</taxon>
        <taxon>Fungi</taxon>
        <taxon>Dikarya</taxon>
        <taxon>Ascomycota</taxon>
        <taxon>Saccharomycotina</taxon>
        <taxon>Pichiomycetes</taxon>
        <taxon>Debaryomycetaceae</taxon>
        <taxon>Candida/Lodderomyces clade</taxon>
        <taxon>Candida</taxon>
    </lineage>
</organism>
<gene>
    <name evidence="1" type="ORF">CANVERA_P4977</name>
</gene>
<sequence length="179" mass="20508">MFKNLFKSNTISGKSIIKTSNLVIYHNSNSLLSHNLLNKLNSFNEKNCRFKLIDKANQSITESDFNFIINETLMIHPDNKSIILQLIHENNNKIKLLKSFDLHDTIHNYQNFKNLIPNLLIIDYGNKLIANDQVSIDRIVSNYTSCGLQNLSNNASAGNINKDIKNVLHPNIAEYCELY</sequence>
<evidence type="ECO:0000313" key="2">
    <source>
        <dbReference type="Proteomes" id="UP001152885"/>
    </source>
</evidence>
<name>A0A9W4U1I8_9ASCO</name>
<dbReference type="EMBL" id="CANTUO010000006">
    <property type="protein sequence ID" value="CAI5760467.1"/>
    <property type="molecule type" value="Genomic_DNA"/>
</dbReference>
<reference evidence="1" key="1">
    <citation type="submission" date="2022-12" db="EMBL/GenBank/DDBJ databases">
        <authorList>
            <person name="Brejova B."/>
        </authorList>
    </citation>
    <scope>NUCLEOTIDE SEQUENCE</scope>
</reference>
<protein>
    <submittedName>
        <fullName evidence="1">Uncharacterized protein</fullName>
    </submittedName>
</protein>
<evidence type="ECO:0000313" key="1">
    <source>
        <dbReference type="EMBL" id="CAI5760467.1"/>
    </source>
</evidence>